<evidence type="ECO:0000313" key="2">
    <source>
        <dbReference type="Proteomes" id="UP000793456"/>
    </source>
</evidence>
<evidence type="ECO:0000313" key="1">
    <source>
        <dbReference type="EMBL" id="TMS23084.1"/>
    </source>
</evidence>
<gene>
    <name evidence="1" type="ORF">E3U43_008390</name>
</gene>
<dbReference type="EMBL" id="CM011674">
    <property type="protein sequence ID" value="TMS23084.1"/>
    <property type="molecule type" value="Genomic_DNA"/>
</dbReference>
<accession>A0ACD3RUC6</accession>
<keyword evidence="2" id="KW-1185">Reference proteome</keyword>
<reference evidence="1" key="1">
    <citation type="submission" date="2018-11" db="EMBL/GenBank/DDBJ databases">
        <title>The sequence and de novo assembly of Larimichthys crocea genome using PacBio and Hi-C technologies.</title>
        <authorList>
            <person name="Xu P."/>
            <person name="Chen B."/>
            <person name="Zhou Z."/>
            <person name="Ke Q."/>
            <person name="Wu Y."/>
            <person name="Bai H."/>
            <person name="Pu F."/>
        </authorList>
    </citation>
    <scope>NUCLEOTIDE SEQUENCE</scope>
    <source>
        <tissue evidence="1">Muscle</tissue>
    </source>
</reference>
<dbReference type="Proteomes" id="UP000793456">
    <property type="component" value="Chromosome I"/>
</dbReference>
<sequence length="1136" mass="129738">MKKNHTYTLQEFQDTQFKQLQQVLTDLEKFHDLVKEVALCASRNFMLDFERNSKEETREKCNILRITMVYRTSRLCCFIRLVDYMVVNTLHILVVKAAAKLLAAIQEQVCQTPSYSTIESWSQQSEVTTDPSEEETDKKSKTTDIQPMFMSELTLDTNALTYKPSEENFKETMAEIIGQFEKTVMSVNSLATDPDIDSMRDAEPIKELNNYYSDGPSLESIIEYDGHLQSVKQDMMESIQLAFDAAKVYSGMFEHFRLFYKKNESLDLDGMRQQDHGLSFFAKALELHHSEHKEALAIQQKIHLGLLLVDKTQLKEKLLSSSLSCLEVTVLREEYNTVCQMYNLINMYSVPIPLDDQIEFSQLQTNINKLQKDIDKAAAVRDSNMNSFSSSLHNDINDLKSEVKKVKLKLQVEVTKFDSLEELTAAFRLKQLLWNSLEEWDSLQDGWRQSTLQKLDLEQFSSQVIKYGKYINQLEKGLPQNNVVPSLKDKVEVMRQRLPAITDLRNPCMKPQHWETLETVVGSSLNVEELTIARLEELDIFSYGMEIQEDEWLTCQRNWLYLESIFLAPDIKRQLPAESKMFLKVDKSWKEIMAKVKKMPNALSAATQPDLLKTFQHNNALLDEIQKCLEAYLESKRVVFPRFYFLSNDELLKILAQTRNPQAVQPHLRKCFDAIVRLEFALLHEQSPGYTGGALDAGEQEAVYSNDILNMVSPEGEKVGLTKGLKAQGNVEDWLCKVEEAMFNSLRRLSKAAIADYQVKSREEWVVAGHPSQVVLTISQMMWCRDMDACLEGDHDHFAALKKFELTNIDRLNALAALVRGHLPTLHRNIITALITIDVHARDIVTDLVRQKVDTKSNFEWQRQLRYYWDLDLDNCVATMALSTYNYGYEYLGACPRLVITPLTDRCYLCLMGALQLDLGGAPAGPAGTGKTETTKDLAKALAIQCVVFNCSDGLDYKMMGRFFSGLAQSGAWCCFDEFNRIDIEVLSVIAQQLITIRNAKAAKLSRFHFEGQEIKLVMTCAAFITMNPGYAGRTELPDNLKALFRPIAMMVPNYALIAEVILYSEGFESSKTLARKMTQMYKLCSEQLSQQDHYDFGMRAVKSVLVMAGIPEHDYGVLHSTILESLVKRNLQPLA</sequence>
<organism evidence="1 2">
    <name type="scientific">Larimichthys crocea</name>
    <name type="common">Large yellow croaker</name>
    <name type="synonym">Pseudosciaena crocea</name>
    <dbReference type="NCBI Taxonomy" id="215358"/>
    <lineage>
        <taxon>Eukaryota</taxon>
        <taxon>Metazoa</taxon>
        <taxon>Chordata</taxon>
        <taxon>Craniata</taxon>
        <taxon>Vertebrata</taxon>
        <taxon>Euteleostomi</taxon>
        <taxon>Actinopterygii</taxon>
        <taxon>Neopterygii</taxon>
        <taxon>Teleostei</taxon>
        <taxon>Neoteleostei</taxon>
        <taxon>Acanthomorphata</taxon>
        <taxon>Eupercaria</taxon>
        <taxon>Sciaenidae</taxon>
        <taxon>Larimichthys</taxon>
    </lineage>
</organism>
<proteinExistence type="predicted"/>
<comment type="caution">
    <text evidence="1">The sequence shown here is derived from an EMBL/GenBank/DDBJ whole genome shotgun (WGS) entry which is preliminary data.</text>
</comment>
<name>A0ACD3RUC6_LARCR</name>
<protein>
    <submittedName>
        <fullName evidence="1">Uncharacterized protein</fullName>
    </submittedName>
</protein>